<evidence type="ECO:0000313" key="6">
    <source>
        <dbReference type="EMBL" id="OBU12447.1"/>
    </source>
</evidence>
<dbReference type="Pfam" id="PF12255">
    <property type="entry name" value="TcdB_toxin_midC"/>
    <property type="match status" value="1"/>
</dbReference>
<feature type="domain" description="Insecticide toxin TcdB middle/C-terminal" evidence="4">
    <location>
        <begin position="875"/>
        <end position="1011"/>
    </location>
</feature>
<evidence type="ECO:0000313" key="7">
    <source>
        <dbReference type="Proteomes" id="UP000092377"/>
    </source>
</evidence>
<dbReference type="Pfam" id="PF03534">
    <property type="entry name" value="SpvB"/>
    <property type="match status" value="1"/>
</dbReference>
<evidence type="ECO:0000256" key="3">
    <source>
        <dbReference type="ARBA" id="ARBA00023026"/>
    </source>
</evidence>
<keyword evidence="7" id="KW-1185">Reference proteome</keyword>
<evidence type="ECO:0000259" key="5">
    <source>
        <dbReference type="Pfam" id="PF12256"/>
    </source>
</evidence>
<name>A0A1B8HSG1_9GAMM</name>
<accession>A0A1B8HSG1</accession>
<dbReference type="GO" id="GO:0005737">
    <property type="term" value="C:cytoplasm"/>
    <property type="evidence" value="ECO:0007669"/>
    <property type="project" value="InterPro"/>
</dbReference>
<dbReference type="OrthoDB" id="6510336at2"/>
<dbReference type="SUPFAM" id="SSF69318">
    <property type="entry name" value="Integrin alpha N-terminal domain"/>
    <property type="match status" value="1"/>
</dbReference>
<evidence type="ECO:0008006" key="8">
    <source>
        <dbReference type="Google" id="ProtNLM"/>
    </source>
</evidence>
<proteinExistence type="predicted"/>
<organism evidence="6 7">
    <name type="scientific">Morganella psychrotolerans</name>
    <dbReference type="NCBI Taxonomy" id="368603"/>
    <lineage>
        <taxon>Bacteria</taxon>
        <taxon>Pseudomonadati</taxon>
        <taxon>Pseudomonadota</taxon>
        <taxon>Gammaproteobacteria</taxon>
        <taxon>Enterobacterales</taxon>
        <taxon>Morganellaceae</taxon>
        <taxon>Morganella</taxon>
    </lineage>
</organism>
<keyword evidence="2" id="KW-0964">Secreted</keyword>
<sequence>MRYRVFVIISITDKGKVMENTIWSGDAVTITPPSLPSGNISPGGMAETVAGAGADGMATANIPLAVCSGRGTAPSCSLYYSSASGNGESGIGWSLQTVCISRSTLHGVPRYQDDDIFLGPDGGELTEYRDDNGLPEVRSNIQICQGITLEQSYTVRRYRAQTENNYERIECWTGETDKAQQFWLIYHSDGAVTCFGHSADARVADETDPLRISEWYQEEFLAVNGEHICFHYRREDDAGAGDEERRGGNNRLYPQRTDYANVNAHGSLYCLAGDMPTPEAFLLHIVFDYGERTLQKAQVPPWTVASESGWLLRRDPFSLYSAGFETRCRRLCRQILMFSRKADDLKRDPVMVNRYLFGYTESPVMTCLSSITRLAYEMVDGALRVAEKPPVVFTYTDAKLTTGQSDYVPLMNWPEVDRGTGLLVDLYGEGYAGWLSRHESVWGYQAPVRSEVTPDGTEYADWQPLPLIPSEQGDENLLADINGDGFPEWVILRPDLNGFFTLNTQQEKTGFTPFSAFPSEFFHPQSQFADLACNGLMGIALIGPHTVRFYANNREGFEPAVITCNDECLPLPSSDAREWVALADPLGSGGGHLTRIRYNSVTCWPGNGYGQFGKAVELHLPGEIDKETQFRPQHLYMTDIDGSGTDDLLYATPAGLNYYRNLSGNGFAEPLLISWPDDFAWDDLNTLQFAALSGQGVSLVVSERHMKARHWRLNLTSEQPWLLKTITNHCGFYTQLSYRSSADYWLDEKLAEPSRRSQLPLRLSLLSGIHRRDLITRQERHTTYCYRGGRYDTDKRRYCGYYRVDETDACGESNNRNDTPLQRPRLLRRWYHTGAVNDAVKRTGYFSSPVTSDSLLTGWRDNKDQIVADSTAPSLHYALKGALLREELFDSEDTAVPFSVQEHRYQVRLLQQNGDVICAAPLLLETLSINYQRSEKDIACQQHIVMDYSEFGEALHEITVFLPRQSGSEENPYPAVTPLQWQNSFDDAQTLCWFTETRRRSLSMITPDRWLPVLPECNWQESASLTGSEMNGNTLFSREILQAEDSPLSGKSRTLLAWQKECYQQDGADINYPPRITGHEQAVFNETTLQPYRVHISDDELTQQLNTAGYKKRTPEELDQSVWISSGNTLTYLEAEGFYLPAESKNVRGGVQIFHYNTYYRTADCFTDEFGQKTQVTDIDERFWQPVSICDINNNISEVRLNAFGNIVAASQYGTEEGKATGFKPVSEFIPPEPLTLTQAIEKSEALLSGLSSVTLYHENELTGDNPLPAWMMTISASDYPGTPDMAPCAIDITYFDGAGHPRQQFSQDVPGPAYPCADGVLLQDDNQLKEVMADTRWRIMPEPETTLSGNIIRRFRPWFSDHCDPVIDIRLSDLIPCEITGYDAQNKPVFVQDAEGYLRYQRYFPWFNLAYDENDTISSGFDLLRLFQRQTNISAASGNRDSLCMERGIYGQMTEIDKPDSEKRYADNIQRYYFNGGRETWLPDAGITLTPGRDILRPYAMPQVWYGDNDNDN</sequence>
<comment type="caution">
    <text evidence="6">The sequence shown here is derived from an EMBL/GenBank/DDBJ whole genome shotgun (WGS) entry which is preliminary data.</text>
</comment>
<reference evidence="7" key="1">
    <citation type="submission" date="2016-06" db="EMBL/GenBank/DDBJ databases">
        <authorList>
            <person name="Butler K."/>
        </authorList>
    </citation>
    <scope>NUCLEOTIDE SEQUENCE [LARGE SCALE GENOMIC DNA]</scope>
    <source>
        <strain evidence="7">GCSL-Mp20</strain>
    </source>
</reference>
<gene>
    <name evidence="6" type="ORF">AYY18_16105</name>
</gene>
<protein>
    <recommendedName>
        <fullName evidence="8">Toxin</fullName>
    </recommendedName>
</protein>
<dbReference type="InterPro" id="IPR003284">
    <property type="entry name" value="Sal_SpvB"/>
</dbReference>
<feature type="domain" description="Insecticide toxin TcdB middle/N-terminal" evidence="5">
    <location>
        <begin position="687"/>
        <end position="818"/>
    </location>
</feature>
<evidence type="ECO:0000259" key="4">
    <source>
        <dbReference type="Pfam" id="PF12255"/>
    </source>
</evidence>
<dbReference type="Pfam" id="PF12256">
    <property type="entry name" value="TcdB_toxin_midN"/>
    <property type="match status" value="1"/>
</dbReference>
<evidence type="ECO:0000256" key="2">
    <source>
        <dbReference type="ARBA" id="ARBA00022525"/>
    </source>
</evidence>
<dbReference type="InterPro" id="IPR022045">
    <property type="entry name" value="TcdB_toxin_mid/N"/>
</dbReference>
<dbReference type="EMBL" id="LZEY01000006">
    <property type="protein sequence ID" value="OBU12447.1"/>
    <property type="molecule type" value="Genomic_DNA"/>
</dbReference>
<dbReference type="GO" id="GO:0005576">
    <property type="term" value="C:extracellular region"/>
    <property type="evidence" value="ECO:0007669"/>
    <property type="project" value="UniProtKB-SubCell"/>
</dbReference>
<dbReference type="InterPro" id="IPR028994">
    <property type="entry name" value="Integrin_alpha_N"/>
</dbReference>
<dbReference type="InterPro" id="IPR022044">
    <property type="entry name" value="TcdB_toxin_mid/C"/>
</dbReference>
<keyword evidence="3" id="KW-0843">Virulence</keyword>
<comment type="subcellular location">
    <subcellularLocation>
        <location evidence="1">Secreted</location>
    </subcellularLocation>
</comment>
<dbReference type="Proteomes" id="UP000092377">
    <property type="component" value="Unassembled WGS sequence"/>
</dbReference>
<dbReference type="PRINTS" id="PR01341">
    <property type="entry name" value="SALSPVBPROT"/>
</dbReference>
<evidence type="ECO:0000256" key="1">
    <source>
        <dbReference type="ARBA" id="ARBA00004613"/>
    </source>
</evidence>